<gene>
    <name evidence="1" type="ORF">SAMN02745166_01441</name>
</gene>
<dbReference type="RefSeq" id="WP_078812647.1">
    <property type="nucleotide sequence ID" value="NZ_FUYE01000004.1"/>
</dbReference>
<dbReference type="AlphaFoldDB" id="A0A1T4XG75"/>
<organism evidence="1 2">
    <name type="scientific">Prosthecobacter debontii</name>
    <dbReference type="NCBI Taxonomy" id="48467"/>
    <lineage>
        <taxon>Bacteria</taxon>
        <taxon>Pseudomonadati</taxon>
        <taxon>Verrucomicrobiota</taxon>
        <taxon>Verrucomicrobiia</taxon>
        <taxon>Verrucomicrobiales</taxon>
        <taxon>Verrucomicrobiaceae</taxon>
        <taxon>Prosthecobacter</taxon>
    </lineage>
</organism>
<dbReference type="EMBL" id="FUYE01000004">
    <property type="protein sequence ID" value="SKA88546.1"/>
    <property type="molecule type" value="Genomic_DNA"/>
</dbReference>
<protein>
    <submittedName>
        <fullName evidence="1">Uncharacterized protein</fullName>
    </submittedName>
</protein>
<evidence type="ECO:0000313" key="2">
    <source>
        <dbReference type="Proteomes" id="UP000190774"/>
    </source>
</evidence>
<keyword evidence="2" id="KW-1185">Reference proteome</keyword>
<sequence length="176" mass="20261">MNCLTESEISQWLRQRQTTEAPYQSPQGSSSRYHLQFESPKNHLGIDSFFRQYLEQIVGASETLTHITDWGLYTPSEMIAIMGIRALNSEMRYLIDSPGHLLVPRNGETETETVIALMSLTTHFSWCAYLYCPANRATLYTWEGEIMDFWTDRETQFKTMEKLTNDLALAATSQSK</sequence>
<reference evidence="2" key="1">
    <citation type="submission" date="2017-02" db="EMBL/GenBank/DDBJ databases">
        <authorList>
            <person name="Varghese N."/>
            <person name="Submissions S."/>
        </authorList>
    </citation>
    <scope>NUCLEOTIDE SEQUENCE [LARGE SCALE GENOMIC DNA]</scope>
    <source>
        <strain evidence="2">ATCC 700200</strain>
    </source>
</reference>
<dbReference type="OrthoDB" id="194585at2"/>
<dbReference type="Proteomes" id="UP000190774">
    <property type="component" value="Unassembled WGS sequence"/>
</dbReference>
<evidence type="ECO:0000313" key="1">
    <source>
        <dbReference type="EMBL" id="SKA88546.1"/>
    </source>
</evidence>
<name>A0A1T4XG75_9BACT</name>
<accession>A0A1T4XG75</accession>
<proteinExistence type="predicted"/>